<organism evidence="2 3">
    <name type="scientific">Dendrobium thyrsiflorum</name>
    <name type="common">Pinecone-like raceme dendrobium</name>
    <name type="synonym">Orchid</name>
    <dbReference type="NCBI Taxonomy" id="117978"/>
    <lineage>
        <taxon>Eukaryota</taxon>
        <taxon>Viridiplantae</taxon>
        <taxon>Streptophyta</taxon>
        <taxon>Embryophyta</taxon>
        <taxon>Tracheophyta</taxon>
        <taxon>Spermatophyta</taxon>
        <taxon>Magnoliopsida</taxon>
        <taxon>Liliopsida</taxon>
        <taxon>Asparagales</taxon>
        <taxon>Orchidaceae</taxon>
        <taxon>Epidendroideae</taxon>
        <taxon>Malaxideae</taxon>
        <taxon>Dendrobiinae</taxon>
        <taxon>Dendrobium</taxon>
    </lineage>
</organism>
<feature type="compositionally biased region" description="Basic residues" evidence="1">
    <location>
        <begin position="282"/>
        <end position="291"/>
    </location>
</feature>
<feature type="region of interest" description="Disordered" evidence="1">
    <location>
        <begin position="172"/>
        <end position="198"/>
    </location>
</feature>
<feature type="region of interest" description="Disordered" evidence="1">
    <location>
        <begin position="1"/>
        <end position="38"/>
    </location>
</feature>
<protein>
    <submittedName>
        <fullName evidence="2">Uncharacterized protein</fullName>
    </submittedName>
</protein>
<dbReference type="Proteomes" id="UP001552299">
    <property type="component" value="Unassembled WGS sequence"/>
</dbReference>
<dbReference type="EMBL" id="JANQDX010000010">
    <property type="protein sequence ID" value="KAL0918010.1"/>
    <property type="molecule type" value="Genomic_DNA"/>
</dbReference>
<proteinExistence type="predicted"/>
<evidence type="ECO:0000256" key="1">
    <source>
        <dbReference type="SAM" id="MobiDB-lite"/>
    </source>
</evidence>
<comment type="caution">
    <text evidence="2">The sequence shown here is derived from an EMBL/GenBank/DDBJ whole genome shotgun (WGS) entry which is preliminary data.</text>
</comment>
<dbReference type="AlphaFoldDB" id="A0ABD0UZ04"/>
<feature type="compositionally biased region" description="Low complexity" evidence="1">
    <location>
        <begin position="182"/>
        <end position="196"/>
    </location>
</feature>
<accession>A0ABD0UZ04</accession>
<feature type="region of interest" description="Disordered" evidence="1">
    <location>
        <begin position="267"/>
        <end position="302"/>
    </location>
</feature>
<feature type="compositionally biased region" description="Basic residues" evidence="1">
    <location>
        <begin position="134"/>
        <end position="143"/>
    </location>
</feature>
<evidence type="ECO:0000313" key="3">
    <source>
        <dbReference type="Proteomes" id="UP001552299"/>
    </source>
</evidence>
<keyword evidence="3" id="KW-1185">Reference proteome</keyword>
<feature type="region of interest" description="Disordered" evidence="1">
    <location>
        <begin position="123"/>
        <end position="144"/>
    </location>
</feature>
<sequence>MDNHWERSSSRSRRNLAAGGVLTSGLVVTPHSDYGDHVGRVTKSKTTVVTSHSDYGDPVGRVTKSKTTVVTPHTDYGDPVGKEEGRTKSFSISAGRGHVFPSEPRGVPAAHEQECQVWRRPTPSEAAALSPPQRRARAARHPFGRPAARRTALAPVRPTPIRVQQAHPVARQAVPRPPPVQPTRQAAPAPQRRQPVVTPPIVPAEVARARVSPPPSSSRKRSAQAELFSLSTHQVSAFARLSHYKIVRQTPTPPVPVVPVPAVVPQAVGSDLPSSSTSGLGRRARRNRNQRLRLAASEVERQ</sequence>
<reference evidence="2 3" key="1">
    <citation type="journal article" date="2024" name="Plant Biotechnol. J.">
        <title>Dendrobium thyrsiflorum genome and its molecular insights into genes involved in important horticultural traits.</title>
        <authorList>
            <person name="Chen B."/>
            <person name="Wang J.Y."/>
            <person name="Zheng P.J."/>
            <person name="Li K.L."/>
            <person name="Liang Y.M."/>
            <person name="Chen X.F."/>
            <person name="Zhang C."/>
            <person name="Zhao X."/>
            <person name="He X."/>
            <person name="Zhang G.Q."/>
            <person name="Liu Z.J."/>
            <person name="Xu Q."/>
        </authorList>
    </citation>
    <scope>NUCLEOTIDE SEQUENCE [LARGE SCALE GENOMIC DNA]</scope>
    <source>
        <strain evidence="2">GZMU011</strain>
    </source>
</reference>
<name>A0ABD0UZ04_DENTH</name>
<gene>
    <name evidence="2" type="ORF">M5K25_013127</name>
</gene>
<evidence type="ECO:0000313" key="2">
    <source>
        <dbReference type="EMBL" id="KAL0918010.1"/>
    </source>
</evidence>